<evidence type="ECO:0000313" key="2">
    <source>
        <dbReference type="EMBL" id="MBS3652605.1"/>
    </source>
</evidence>
<dbReference type="EMBL" id="JAGWCR010000035">
    <property type="protein sequence ID" value="MBS3652605.1"/>
    <property type="molecule type" value="Genomic_DNA"/>
</dbReference>
<feature type="domain" description="ABC-three component systems C-terminal" evidence="1">
    <location>
        <begin position="25"/>
        <end position="147"/>
    </location>
</feature>
<proteinExistence type="predicted"/>
<dbReference type="Pfam" id="PF20282">
    <property type="entry name" value="CTD6"/>
    <property type="match status" value="1"/>
</dbReference>
<protein>
    <recommendedName>
        <fullName evidence="1">ABC-three component systems C-terminal domain-containing protein</fullName>
    </recommendedName>
</protein>
<evidence type="ECO:0000259" key="1">
    <source>
        <dbReference type="Pfam" id="PF20282"/>
    </source>
</evidence>
<accession>A0A942E8Z5</accession>
<dbReference type="Proteomes" id="UP000680348">
    <property type="component" value="Unassembled WGS sequence"/>
</dbReference>
<organism evidence="2 3">
    <name type="scientific">Pseudaminobacter soli</name>
    <name type="common">ex Zhang et al. 2022</name>
    <dbReference type="NCBI Taxonomy" id="2831468"/>
    <lineage>
        <taxon>Bacteria</taxon>
        <taxon>Pseudomonadati</taxon>
        <taxon>Pseudomonadota</taxon>
        <taxon>Alphaproteobacteria</taxon>
        <taxon>Hyphomicrobiales</taxon>
        <taxon>Phyllobacteriaceae</taxon>
        <taxon>Pseudaminobacter</taxon>
    </lineage>
</organism>
<evidence type="ECO:0000313" key="3">
    <source>
        <dbReference type="Proteomes" id="UP000680348"/>
    </source>
</evidence>
<gene>
    <name evidence="2" type="ORF">KEU06_28930</name>
</gene>
<reference evidence="2" key="1">
    <citation type="submission" date="2021-04" db="EMBL/GenBank/DDBJ databases">
        <title>Pseudaminobacter soli sp. nov., isolated from paddy soil contaminated by heavy metals.</title>
        <authorList>
            <person name="Zhang K."/>
        </authorList>
    </citation>
    <scope>NUCLEOTIDE SEQUENCE</scope>
    <source>
        <strain evidence="2">19-2017</strain>
    </source>
</reference>
<sequence length="160" mass="17574">MAVFGLPLIDRPKPPKPPSSVAAVETGYVAKLYKAIGKNLGTSVAHVSDFAHVEALQRLFDRSRIAFYCAEGLKELVRDQMAGAAFFDTLLEEFCDGLYHNYNEPSLTGLQRLAGTVKAAQQLQLGGHILEPHVRANDREGMCHQMAPISSRHSGNRSLR</sequence>
<keyword evidence="3" id="KW-1185">Reference proteome</keyword>
<comment type="caution">
    <text evidence="2">The sequence shown here is derived from an EMBL/GenBank/DDBJ whole genome shotgun (WGS) entry which is preliminary data.</text>
</comment>
<dbReference type="InterPro" id="IPR046914">
    <property type="entry name" value="ABC-3C_CTD6"/>
</dbReference>
<dbReference type="AlphaFoldDB" id="A0A942E8Z5"/>
<name>A0A942E8Z5_9HYPH</name>